<dbReference type="PROSITE" id="PS50065">
    <property type="entry name" value="HMG_COA_REDUCTASE_4"/>
    <property type="match status" value="1"/>
</dbReference>
<name>A0A1E5GQC9_9ENTE</name>
<keyword evidence="2 3" id="KW-0560">Oxidoreductase</keyword>
<dbReference type="InterPro" id="IPR004553">
    <property type="entry name" value="HMG_CoA_Rdtase_bac-typ"/>
</dbReference>
<dbReference type="Proteomes" id="UP000094764">
    <property type="component" value="Unassembled WGS sequence"/>
</dbReference>
<proteinExistence type="inferred from homology"/>
<comment type="catalytic activity">
    <reaction evidence="3">
        <text>(R)-mevalonate + 2 NAD(+) + CoA = (3S)-3-hydroxy-3-methylglutaryl-CoA + 2 NADH + 2 H(+)</text>
        <dbReference type="Rhea" id="RHEA:14833"/>
        <dbReference type="ChEBI" id="CHEBI:15378"/>
        <dbReference type="ChEBI" id="CHEBI:36464"/>
        <dbReference type="ChEBI" id="CHEBI:43074"/>
        <dbReference type="ChEBI" id="CHEBI:57287"/>
        <dbReference type="ChEBI" id="CHEBI:57540"/>
        <dbReference type="ChEBI" id="CHEBI:57945"/>
        <dbReference type="EC" id="1.1.1.88"/>
    </reaction>
</comment>
<dbReference type="Gene3D" id="3.90.770.10">
    <property type="entry name" value="3-hydroxy-3-methylglutaryl-coenzyme A Reductase, Chain A, domain 2"/>
    <property type="match status" value="1"/>
</dbReference>
<dbReference type="GO" id="GO:0015936">
    <property type="term" value="P:coenzyme A metabolic process"/>
    <property type="evidence" value="ECO:0007669"/>
    <property type="project" value="InterPro"/>
</dbReference>
<keyword evidence="5" id="KW-1185">Reference proteome</keyword>
<dbReference type="AlphaFoldDB" id="A0A1E5GQC9"/>
<dbReference type="InterPro" id="IPR002202">
    <property type="entry name" value="HMG_CoA_Rdtase"/>
</dbReference>
<dbReference type="GO" id="GO:0004420">
    <property type="term" value="F:hydroxymethylglutaryl-CoA reductase (NADPH) activity"/>
    <property type="evidence" value="ECO:0007669"/>
    <property type="project" value="InterPro"/>
</dbReference>
<dbReference type="InterPro" id="IPR023076">
    <property type="entry name" value="HMG_CoA_Rdtase_CS"/>
</dbReference>
<dbReference type="PANTHER" id="PTHR10572">
    <property type="entry name" value="3-HYDROXY-3-METHYLGLUTARYL-COENZYME A REDUCTASE"/>
    <property type="match status" value="1"/>
</dbReference>
<dbReference type="InterPro" id="IPR009023">
    <property type="entry name" value="HMG_CoA_Rdtase_NAD(P)-bd_sf"/>
</dbReference>
<dbReference type="GO" id="GO:0140643">
    <property type="term" value="F:hydroxymethylglutaryl-CoA reductase (NADH) activity"/>
    <property type="evidence" value="ECO:0007669"/>
    <property type="project" value="UniProtKB-EC"/>
</dbReference>
<dbReference type="Gene3D" id="3.30.70.420">
    <property type="entry name" value="Hydroxymethylglutaryl-CoA reductase, class I/II, NAD/NADP-binding domain"/>
    <property type="match status" value="1"/>
</dbReference>
<accession>A0A1E5GQC9</accession>
<dbReference type="InterPro" id="IPR023074">
    <property type="entry name" value="HMG_CoA_Rdtase_cat_sf"/>
</dbReference>
<comment type="caution">
    <text evidence="4">The sequence shown here is derived from an EMBL/GenBank/DDBJ whole genome shotgun (WGS) entry which is preliminary data.</text>
</comment>
<keyword evidence="3" id="KW-0520">NAD</keyword>
<dbReference type="STRING" id="903983.BCR23_11090"/>
<sequence length="364" mass="38857">MGVVTDVLVNEKSYTVPMATEEPSVIAACSNGTKMIRNCGGIQSKLSEGLLRGQIVFMNVTDQIHIKEKIDQSTEEIFIQAEKSYPSIVKRGGGLKRIQVRQFPEDDSFLSVDLLVDTKDAMGANILNSILEGVADLFRQWFDDEILFSILSNYATESLVTATCEVDFSSLSKTGDLEAGKLVAEKIAAASQLAQIDPYRATTHNKGIMNGIEAVVLATGNDTRAVAASAHAYAVKGKYRGLSEWKLTADGLTGTIELPLAIGTVGGAISVLPKAQAALELLNVTTSKELAEVIAAVGLTQNLAALRALVTDGIQKGHMSLQARSLAMSIGAKGSEIDLIAEKLKSGLMNQEQALAFLLELRQS</sequence>
<evidence type="ECO:0000313" key="4">
    <source>
        <dbReference type="EMBL" id="OEG14924.1"/>
    </source>
</evidence>
<evidence type="ECO:0000256" key="2">
    <source>
        <dbReference type="ARBA" id="ARBA00023002"/>
    </source>
</evidence>
<evidence type="ECO:0000256" key="3">
    <source>
        <dbReference type="RuleBase" id="RU361219"/>
    </source>
</evidence>
<dbReference type="EC" id="1.1.1.88" evidence="3"/>
<dbReference type="CDD" id="cd00644">
    <property type="entry name" value="HMG-CoA_reductase_classII"/>
    <property type="match status" value="1"/>
</dbReference>
<dbReference type="SUPFAM" id="SSF55035">
    <property type="entry name" value="NAD-binding domain of HMG-CoA reductase"/>
    <property type="match status" value="1"/>
</dbReference>
<dbReference type="NCBIfam" id="TIGR00532">
    <property type="entry name" value="HMG_CoA_R_NAD"/>
    <property type="match status" value="1"/>
</dbReference>
<comment type="similarity">
    <text evidence="1 3">Belongs to the HMG-CoA reductase family.</text>
</comment>
<dbReference type="PROSITE" id="PS01192">
    <property type="entry name" value="HMG_COA_REDUCTASE_3"/>
    <property type="match status" value="1"/>
</dbReference>
<dbReference type="InterPro" id="IPR009029">
    <property type="entry name" value="HMG_CoA_Rdtase_sub-bd_dom_sf"/>
</dbReference>
<organism evidence="4 5">
    <name type="scientific">Enterococcus quebecensis</name>
    <dbReference type="NCBI Taxonomy" id="903983"/>
    <lineage>
        <taxon>Bacteria</taxon>
        <taxon>Bacillati</taxon>
        <taxon>Bacillota</taxon>
        <taxon>Bacilli</taxon>
        <taxon>Lactobacillales</taxon>
        <taxon>Enterococcaceae</taxon>
        <taxon>Enterococcus</taxon>
    </lineage>
</organism>
<dbReference type="Pfam" id="PF00368">
    <property type="entry name" value="HMG-CoA_red"/>
    <property type="match status" value="1"/>
</dbReference>
<evidence type="ECO:0000313" key="5">
    <source>
        <dbReference type="Proteomes" id="UP000094764"/>
    </source>
</evidence>
<dbReference type="Gene3D" id="1.10.8.660">
    <property type="match status" value="1"/>
</dbReference>
<dbReference type="EMBL" id="MIKB01000017">
    <property type="protein sequence ID" value="OEG14924.1"/>
    <property type="molecule type" value="Genomic_DNA"/>
</dbReference>
<gene>
    <name evidence="4" type="ORF">BCR23_11090</name>
</gene>
<dbReference type="UniPathway" id="UPA00257">
    <property type="reaction ID" value="UER00367"/>
</dbReference>
<dbReference type="PRINTS" id="PR00071">
    <property type="entry name" value="HMGCOARDTASE"/>
</dbReference>
<evidence type="ECO:0000256" key="1">
    <source>
        <dbReference type="ARBA" id="ARBA00007661"/>
    </source>
</evidence>
<comment type="pathway">
    <text evidence="3">Metabolic intermediate metabolism; (R)-mevalonate degradation; (S)-3-hydroxy-3-methylglutaryl-CoA from (R)-mevalonate: step 1/1.</text>
</comment>
<reference evidence="5" key="1">
    <citation type="submission" date="2016-09" db="EMBL/GenBank/DDBJ databases">
        <authorList>
            <person name="Gulvik C.A."/>
        </authorList>
    </citation>
    <scope>NUCLEOTIDE SEQUENCE [LARGE SCALE GENOMIC DNA]</scope>
    <source>
        <strain evidence="5">LMG 26306</strain>
    </source>
</reference>
<protein>
    <recommendedName>
        <fullName evidence="3">3-hydroxy-3-methylglutaryl coenzyme A reductase</fullName>
        <shortName evidence="3">HMG-CoA reductase</shortName>
        <ecNumber evidence="3">1.1.1.88</ecNumber>
    </recommendedName>
</protein>
<dbReference type="PANTHER" id="PTHR10572:SF24">
    <property type="entry name" value="3-HYDROXY-3-METHYLGLUTARYL-COENZYME A REDUCTASE"/>
    <property type="match status" value="1"/>
</dbReference>
<dbReference type="SUPFAM" id="SSF56542">
    <property type="entry name" value="Substrate-binding domain of HMG-CoA reductase"/>
    <property type="match status" value="1"/>
</dbReference>